<reference evidence="1" key="1">
    <citation type="submission" date="2021-02" db="EMBL/GenBank/DDBJ databases">
        <title>First Annotated Genome of the Yellow-green Alga Tribonema minus.</title>
        <authorList>
            <person name="Mahan K.M."/>
        </authorList>
    </citation>
    <scope>NUCLEOTIDE SEQUENCE</scope>
    <source>
        <strain evidence="1">UTEX B ZZ1240</strain>
    </source>
</reference>
<protein>
    <submittedName>
        <fullName evidence="1">Uncharacterized protein</fullName>
    </submittedName>
</protein>
<gene>
    <name evidence="1" type="ORF">JKP88DRAFT_199987</name>
</gene>
<comment type="caution">
    <text evidence="1">The sequence shown here is derived from an EMBL/GenBank/DDBJ whole genome shotgun (WGS) entry which is preliminary data.</text>
</comment>
<dbReference type="EMBL" id="JAFCMP010000335">
    <property type="protein sequence ID" value="KAG5181139.1"/>
    <property type="molecule type" value="Genomic_DNA"/>
</dbReference>
<organism evidence="1 2">
    <name type="scientific">Tribonema minus</name>
    <dbReference type="NCBI Taxonomy" id="303371"/>
    <lineage>
        <taxon>Eukaryota</taxon>
        <taxon>Sar</taxon>
        <taxon>Stramenopiles</taxon>
        <taxon>Ochrophyta</taxon>
        <taxon>PX clade</taxon>
        <taxon>Xanthophyceae</taxon>
        <taxon>Tribonematales</taxon>
        <taxon>Tribonemataceae</taxon>
        <taxon>Tribonema</taxon>
    </lineage>
</organism>
<name>A0A835YU87_9STRA</name>
<evidence type="ECO:0000313" key="2">
    <source>
        <dbReference type="Proteomes" id="UP000664859"/>
    </source>
</evidence>
<accession>A0A835YU87</accession>
<proteinExistence type="predicted"/>
<evidence type="ECO:0000313" key="1">
    <source>
        <dbReference type="EMBL" id="KAG5181139.1"/>
    </source>
</evidence>
<dbReference type="Proteomes" id="UP000664859">
    <property type="component" value="Unassembled WGS sequence"/>
</dbReference>
<dbReference type="AlphaFoldDB" id="A0A835YU87"/>
<sequence length="187" mass="19559">MSAPARLCKPRYHSSSHLLLAAAAAALAAAAAALAAAAAAAAQQKQHCTAPAAAVGLLSRQCSTSWLQALQWQPRLWRLLRVRWRRCGTFVPHGAVRGCGSSGGGSSGGGSSGSSSSSRRRARAPFCHVHGVNAHYMAASTGNLLASKACLPYLLVLQGQPPGLMQEHDLLRVPRVTVCVKYTTRPL</sequence>
<keyword evidence="2" id="KW-1185">Reference proteome</keyword>
<feature type="non-terminal residue" evidence="1">
    <location>
        <position position="187"/>
    </location>
</feature>